<dbReference type="RefSeq" id="WP_183860229.1">
    <property type="nucleotide sequence ID" value="NZ_JACHFH010000009.1"/>
</dbReference>
<protein>
    <submittedName>
        <fullName evidence="2">Putative nucleotidyltransferase with HDIG domain</fullName>
    </submittedName>
</protein>
<keyword evidence="2" id="KW-0808">Transferase</keyword>
<dbReference type="CDD" id="cd00077">
    <property type="entry name" value="HDc"/>
    <property type="match status" value="1"/>
</dbReference>
<accession>A0A840UI53</accession>
<dbReference type="GO" id="GO:0016740">
    <property type="term" value="F:transferase activity"/>
    <property type="evidence" value="ECO:0007669"/>
    <property type="project" value="UniProtKB-KW"/>
</dbReference>
<dbReference type="NCBIfam" id="TIGR00277">
    <property type="entry name" value="HDIG"/>
    <property type="match status" value="1"/>
</dbReference>
<evidence type="ECO:0000313" key="3">
    <source>
        <dbReference type="Proteomes" id="UP000559117"/>
    </source>
</evidence>
<organism evidence="2 3">
    <name type="scientific">Pectinatus brassicae</name>
    <dbReference type="NCBI Taxonomy" id="862415"/>
    <lineage>
        <taxon>Bacteria</taxon>
        <taxon>Bacillati</taxon>
        <taxon>Bacillota</taxon>
        <taxon>Negativicutes</taxon>
        <taxon>Selenomonadales</taxon>
        <taxon>Selenomonadaceae</taxon>
        <taxon>Pectinatus</taxon>
    </lineage>
</organism>
<comment type="caution">
    <text evidence="2">The sequence shown here is derived from an EMBL/GenBank/DDBJ whole genome shotgun (WGS) entry which is preliminary data.</text>
</comment>
<proteinExistence type="predicted"/>
<sequence>MNENQKTAQHWQDALSWMQAYMKSFYSDNEEIQKAILIKEEHTKKVVNLSEKLAEHLKLDMHDEFLIKFIGLFHDIGRFKQYTLYKTFNDGKSVNHAALGLEILQEIPIMQKLSSDDCELVNFAIGNHNAKQIEAATDPRKIAFAKMIRDIDKLDIFRVLKPYLTYDDIEPCSLDFIEQFKAGGQCDYQKMRTQNDRKLVRLLWIYDLNYSWTLQQILQKNYIEEIIKSLPQTNDMQQGFSILYKYIKKKAAQQDIVFS</sequence>
<dbReference type="PROSITE" id="PS51831">
    <property type="entry name" value="HD"/>
    <property type="match status" value="1"/>
</dbReference>
<gene>
    <name evidence="2" type="ORF">HNR32_000984</name>
</gene>
<name>A0A840UI53_9FIRM</name>
<dbReference type="Gene3D" id="1.10.3210.10">
    <property type="entry name" value="Hypothetical protein af1432"/>
    <property type="match status" value="1"/>
</dbReference>
<dbReference type="Proteomes" id="UP000559117">
    <property type="component" value="Unassembled WGS sequence"/>
</dbReference>
<dbReference type="InterPro" id="IPR006674">
    <property type="entry name" value="HD_domain"/>
</dbReference>
<evidence type="ECO:0000259" key="1">
    <source>
        <dbReference type="PROSITE" id="PS51831"/>
    </source>
</evidence>
<dbReference type="InterPro" id="IPR006675">
    <property type="entry name" value="HDIG_dom"/>
</dbReference>
<feature type="domain" description="HD" evidence="1">
    <location>
        <begin position="39"/>
        <end position="157"/>
    </location>
</feature>
<reference evidence="2 3" key="1">
    <citation type="submission" date="2020-08" db="EMBL/GenBank/DDBJ databases">
        <title>Genomic Encyclopedia of Type Strains, Phase IV (KMG-IV): sequencing the most valuable type-strain genomes for metagenomic binning, comparative biology and taxonomic classification.</title>
        <authorList>
            <person name="Goeker M."/>
        </authorList>
    </citation>
    <scope>NUCLEOTIDE SEQUENCE [LARGE SCALE GENOMIC DNA]</scope>
    <source>
        <strain evidence="2 3">DSM 24661</strain>
    </source>
</reference>
<dbReference type="SUPFAM" id="SSF109604">
    <property type="entry name" value="HD-domain/PDEase-like"/>
    <property type="match status" value="1"/>
</dbReference>
<dbReference type="InterPro" id="IPR003607">
    <property type="entry name" value="HD/PDEase_dom"/>
</dbReference>
<keyword evidence="3" id="KW-1185">Reference proteome</keyword>
<dbReference type="Pfam" id="PF01966">
    <property type="entry name" value="HD"/>
    <property type="match status" value="1"/>
</dbReference>
<dbReference type="AlphaFoldDB" id="A0A840UI53"/>
<evidence type="ECO:0000313" key="2">
    <source>
        <dbReference type="EMBL" id="MBB5335850.1"/>
    </source>
</evidence>
<dbReference type="EMBL" id="JACHFH010000009">
    <property type="protein sequence ID" value="MBB5335850.1"/>
    <property type="molecule type" value="Genomic_DNA"/>
</dbReference>